<dbReference type="EMBL" id="SSTE01008633">
    <property type="protein sequence ID" value="KAA0054954.1"/>
    <property type="molecule type" value="Genomic_DNA"/>
</dbReference>
<dbReference type="OrthoDB" id="1917367at2759"/>
<evidence type="ECO:0000259" key="1">
    <source>
        <dbReference type="Pfam" id="PF07727"/>
    </source>
</evidence>
<proteinExistence type="predicted"/>
<organism evidence="2 4">
    <name type="scientific">Cucumis melo var. makuwa</name>
    <name type="common">Oriental melon</name>
    <dbReference type="NCBI Taxonomy" id="1194695"/>
    <lineage>
        <taxon>Eukaryota</taxon>
        <taxon>Viridiplantae</taxon>
        <taxon>Streptophyta</taxon>
        <taxon>Embryophyta</taxon>
        <taxon>Tracheophyta</taxon>
        <taxon>Spermatophyta</taxon>
        <taxon>Magnoliopsida</taxon>
        <taxon>eudicotyledons</taxon>
        <taxon>Gunneridae</taxon>
        <taxon>Pentapetalae</taxon>
        <taxon>rosids</taxon>
        <taxon>fabids</taxon>
        <taxon>Cucurbitales</taxon>
        <taxon>Cucurbitaceae</taxon>
        <taxon>Benincaseae</taxon>
        <taxon>Cucumis</taxon>
    </lineage>
</organism>
<name>A0A5A7UIG0_CUCMM</name>
<evidence type="ECO:0000313" key="3">
    <source>
        <dbReference type="EMBL" id="TYK22743.1"/>
    </source>
</evidence>
<protein>
    <submittedName>
        <fullName evidence="2">Gag-pol polyprotein</fullName>
    </submittedName>
</protein>
<evidence type="ECO:0000313" key="2">
    <source>
        <dbReference type="EMBL" id="KAA0054954.1"/>
    </source>
</evidence>
<comment type="caution">
    <text evidence="2">The sequence shown here is derived from an EMBL/GenBank/DDBJ whole genome shotgun (WGS) entry which is preliminary data.</text>
</comment>
<dbReference type="EMBL" id="SSTD01004900">
    <property type="protein sequence ID" value="TYK22743.1"/>
    <property type="molecule type" value="Genomic_DNA"/>
</dbReference>
<feature type="domain" description="Reverse transcriptase Ty1/copia-type" evidence="1">
    <location>
        <begin position="11"/>
        <end position="85"/>
    </location>
</feature>
<reference evidence="4 5" key="1">
    <citation type="submission" date="2019-08" db="EMBL/GenBank/DDBJ databases">
        <title>Draft genome sequences of two oriental melons (Cucumis melo L. var makuwa).</title>
        <authorList>
            <person name="Kwon S.-Y."/>
        </authorList>
    </citation>
    <scope>NUCLEOTIDE SEQUENCE [LARGE SCALE GENOMIC DNA]</scope>
    <source>
        <strain evidence="5">cv. Chang Bougi</strain>
        <strain evidence="4">cv. SW 3</strain>
        <tissue evidence="2">Leaf</tissue>
    </source>
</reference>
<accession>A0A5A7UIG0</accession>
<evidence type="ECO:0000313" key="5">
    <source>
        <dbReference type="Proteomes" id="UP000321947"/>
    </source>
</evidence>
<dbReference type="Proteomes" id="UP000321393">
    <property type="component" value="Unassembled WGS sequence"/>
</dbReference>
<dbReference type="STRING" id="1194695.A0A5A7UIG0"/>
<dbReference type="InterPro" id="IPR013103">
    <property type="entry name" value="RVT_2"/>
</dbReference>
<dbReference type="Proteomes" id="UP000321947">
    <property type="component" value="Unassembled WGS sequence"/>
</dbReference>
<gene>
    <name evidence="3" type="ORF">E5676_scaffold1163G00730</name>
    <name evidence="2" type="ORF">E6C27_scaffold43052G00970</name>
</gene>
<dbReference type="Pfam" id="PF07727">
    <property type="entry name" value="RVT_2"/>
    <property type="match status" value="1"/>
</dbReference>
<sequence>MIEEVNALNDNGTWDLVSLPIRKKIIKCKWAFAIKVDPDGSIARSKAHLVVKGYAQMYGVDYFHTFSPVAKLTSARLFISIAASQD</sequence>
<dbReference type="AlphaFoldDB" id="A0A5A7UIG0"/>
<evidence type="ECO:0000313" key="4">
    <source>
        <dbReference type="Proteomes" id="UP000321393"/>
    </source>
</evidence>